<evidence type="ECO:0000313" key="2">
    <source>
        <dbReference type="EMBL" id="ERN52059.1"/>
    </source>
</evidence>
<dbReference type="Proteomes" id="UP000017170">
    <property type="component" value="Unassembled WGS sequence"/>
</dbReference>
<proteinExistence type="predicted"/>
<dbReference type="PATRIC" id="fig|1188261.3.peg.3164"/>
<organism evidence="2 3">
    <name type="scientific">Alkalihalophilus marmarensis DSM 21297</name>
    <dbReference type="NCBI Taxonomy" id="1188261"/>
    <lineage>
        <taxon>Bacteria</taxon>
        <taxon>Bacillati</taxon>
        <taxon>Bacillota</taxon>
        <taxon>Bacilli</taxon>
        <taxon>Bacillales</taxon>
        <taxon>Bacillaceae</taxon>
        <taxon>Alkalihalophilus</taxon>
    </lineage>
</organism>
<dbReference type="EMBL" id="ATAE01000041">
    <property type="protein sequence ID" value="ERN52059.1"/>
    <property type="molecule type" value="Genomic_DNA"/>
</dbReference>
<reference evidence="2 3" key="1">
    <citation type="journal article" date="2013" name="Genome Announc.">
        <title>Genome Sequence of the Extreme Obligate Alkaliphile Bacillus marmarensis Strain DSM 21297.</title>
        <authorList>
            <person name="Wernick D.G."/>
            <person name="Choi K.Y."/>
            <person name="Tat C.A."/>
            <person name="Lafontaine Rivera J.G."/>
            <person name="Liao J.C."/>
        </authorList>
    </citation>
    <scope>NUCLEOTIDE SEQUENCE [LARGE SCALE GENOMIC DNA]</scope>
    <source>
        <strain evidence="2 3">DSM 21297</strain>
    </source>
</reference>
<evidence type="ECO:0000313" key="3">
    <source>
        <dbReference type="Proteomes" id="UP000017170"/>
    </source>
</evidence>
<dbReference type="AlphaFoldDB" id="U6SK09"/>
<dbReference type="Gene3D" id="3.30.457.10">
    <property type="entry name" value="Copper amine oxidase-like, N-terminal domain"/>
    <property type="match status" value="1"/>
</dbReference>
<dbReference type="InterPro" id="IPR036582">
    <property type="entry name" value="Mao_N_sf"/>
</dbReference>
<protein>
    <recommendedName>
        <fullName evidence="1">Copper amine oxidase-like N-terminal domain-containing protein</fullName>
    </recommendedName>
</protein>
<dbReference type="Pfam" id="PF07833">
    <property type="entry name" value="Cu_amine_oxidN1"/>
    <property type="match status" value="1"/>
</dbReference>
<gene>
    <name evidence="2" type="ORF">A33I_18370</name>
</gene>
<comment type="caution">
    <text evidence="2">The sequence shown here is derived from an EMBL/GenBank/DDBJ whole genome shotgun (WGS) entry which is preliminary data.</text>
</comment>
<sequence>MFTKRMEVSLFTACILFIMITAFSYQPNQANAQTVTLEGGQAVDNRVLVPLRSIFEEIGATVQWDQQTNKITAKKDNRTVILFVDSRHTYVNGTHHLIDVPAKAINGRTLVPLRFISESFGGNVHWNSASYQAIIQMADKTIVVNVVKPAVRPTQAQIKNLLKQAEAAQFSFDGSRYYTRAQIDNRLNKYFTKSFIDTFLAERWEYTYIGGVKHYFFYGSDNLYLYLETDTFYSWDWRTKFDYTQNQSSRIITVSEKFPGADLGPVIYYPLTYQVQLVESINKSDGYKVNNIRYLY</sequence>
<keyword evidence="3" id="KW-1185">Reference proteome</keyword>
<name>U6SK09_9BACI</name>
<dbReference type="RefSeq" id="WP_022629231.1">
    <property type="nucleotide sequence ID" value="NZ_ATAE01000041.1"/>
</dbReference>
<dbReference type="InterPro" id="IPR012854">
    <property type="entry name" value="Cu_amine_oxidase-like_N"/>
</dbReference>
<dbReference type="SUPFAM" id="SSF55383">
    <property type="entry name" value="Copper amine oxidase, domain N"/>
    <property type="match status" value="1"/>
</dbReference>
<accession>U6SK09</accession>
<evidence type="ECO:0000259" key="1">
    <source>
        <dbReference type="Pfam" id="PF07833"/>
    </source>
</evidence>
<feature type="domain" description="Copper amine oxidase-like N-terminal" evidence="1">
    <location>
        <begin position="42"/>
        <end position="135"/>
    </location>
</feature>